<evidence type="ECO:0008006" key="5">
    <source>
        <dbReference type="Google" id="ProtNLM"/>
    </source>
</evidence>
<dbReference type="Gene3D" id="2.30.270.10">
    <property type="entry name" value="duf1285 protein"/>
    <property type="match status" value="1"/>
</dbReference>
<dbReference type="HOGENOM" id="CLU_096796_1_0_6"/>
<dbReference type="KEGG" id="oai:OLEAN_C18940"/>
<protein>
    <recommendedName>
        <fullName evidence="5">DUF1285 domain-containing protein</fullName>
    </recommendedName>
</protein>
<dbReference type="InterPro" id="IPR023361">
    <property type="entry name" value="DUF1285_beta_roll_sf"/>
</dbReference>
<dbReference type="InterPro" id="IPR048342">
    <property type="entry name" value="DUF1285_C"/>
</dbReference>
<proteinExistence type="predicted"/>
<dbReference type="PIRSF" id="PIRSF029557">
    <property type="entry name" value="UCP029557"/>
    <property type="match status" value="1"/>
</dbReference>
<evidence type="ECO:0000313" key="4">
    <source>
        <dbReference type="Proteomes" id="UP000032749"/>
    </source>
</evidence>
<reference evidence="3 4" key="1">
    <citation type="journal article" date="2013" name="Nat. Commun.">
        <title>Genome sequence and functional genomic analysis of the oil-degrading bacterium Oleispira antarctica.</title>
        <authorList>
            <person name="Kube M."/>
            <person name="Chernikova T.N."/>
            <person name="Al-Ramahi Y."/>
            <person name="Beloqui A."/>
            <person name="Lopez-Cortez N."/>
            <person name="Guazzaroni M.E."/>
            <person name="Heipieper H.J."/>
            <person name="Klages S."/>
            <person name="Kotsyurbenko O.R."/>
            <person name="Langer I."/>
            <person name="Nechitaylo T.Y."/>
            <person name="Lunsdorf H."/>
            <person name="Fernandez M."/>
            <person name="Juarez S."/>
            <person name="Ciordia S."/>
            <person name="Singer A."/>
            <person name="Kagan O."/>
            <person name="Egorova O."/>
            <person name="Petit P.A."/>
            <person name="Stogios P."/>
            <person name="Kim Y."/>
            <person name="Tchigvintsev A."/>
            <person name="Flick R."/>
            <person name="Denaro R."/>
            <person name="Genovese M."/>
            <person name="Albar J.P."/>
            <person name="Reva O.N."/>
            <person name="Martinez-Gomariz M."/>
            <person name="Tran H."/>
            <person name="Ferrer M."/>
            <person name="Savchenko A."/>
            <person name="Yakunin A.F."/>
            <person name="Yakimov M.M."/>
            <person name="Golyshina O.V."/>
            <person name="Reinhardt R."/>
            <person name="Golyshin P.N."/>
        </authorList>
    </citation>
    <scope>NUCLEOTIDE SEQUENCE [LARGE SCALE GENOMIC DNA]</scope>
</reference>
<dbReference type="Gene3D" id="3.10.540.10">
    <property type="entry name" value="duf1285 like domain"/>
    <property type="match status" value="1"/>
</dbReference>
<dbReference type="Pfam" id="PF06938">
    <property type="entry name" value="DUF1285_N"/>
    <property type="match status" value="1"/>
</dbReference>
<dbReference type="AlphaFoldDB" id="R4YMU1"/>
<dbReference type="Pfam" id="PF21028">
    <property type="entry name" value="DUF1285_C"/>
    <property type="match status" value="1"/>
</dbReference>
<sequence>MSSDKDLFKLLGKFEREQKMPPVENWDPKVESDIDIVIDSQGRWFHEGGHFDRQDLARMFASILRKEGQSYFLVTPAEKLKITVEDVPFSIVLMKAEVIGDQQQLTFITSLGDEVAASTENKIEFRANEAGDQIPYIEVRNNLWGKLNQSTYYELMDLVEERPEGFFLTSGGSEVKIPD</sequence>
<name>R4YMU1_OLEAN</name>
<feature type="domain" description="DUF1285" evidence="2">
    <location>
        <begin position="88"/>
        <end position="173"/>
    </location>
</feature>
<dbReference type="EMBL" id="FO203512">
    <property type="protein sequence ID" value="CCK76070.1"/>
    <property type="molecule type" value="Genomic_DNA"/>
</dbReference>
<gene>
    <name evidence="3" type="ORF">OLEAN_C18940</name>
</gene>
<keyword evidence="4" id="KW-1185">Reference proteome</keyword>
<accession>R4YMU1</accession>
<dbReference type="InterPro" id="IPR010707">
    <property type="entry name" value="DUF1285"/>
</dbReference>
<organism evidence="3 4">
    <name type="scientific">Oleispira antarctica RB-8</name>
    <dbReference type="NCBI Taxonomy" id="698738"/>
    <lineage>
        <taxon>Bacteria</taxon>
        <taxon>Pseudomonadati</taxon>
        <taxon>Pseudomonadota</taxon>
        <taxon>Gammaproteobacteria</taxon>
        <taxon>Oceanospirillales</taxon>
        <taxon>Oceanospirillaceae</taxon>
        <taxon>Oleispira</taxon>
    </lineage>
</organism>
<evidence type="ECO:0000259" key="2">
    <source>
        <dbReference type="Pfam" id="PF21028"/>
    </source>
</evidence>
<evidence type="ECO:0000259" key="1">
    <source>
        <dbReference type="Pfam" id="PF06938"/>
    </source>
</evidence>
<dbReference type="InterPro" id="IPR048341">
    <property type="entry name" value="DUF1285_N"/>
</dbReference>
<dbReference type="Proteomes" id="UP000032749">
    <property type="component" value="Chromosome"/>
</dbReference>
<evidence type="ECO:0000313" key="3">
    <source>
        <dbReference type="EMBL" id="CCK76070.1"/>
    </source>
</evidence>
<feature type="domain" description="DUF1285" evidence="1">
    <location>
        <begin position="21"/>
        <end position="87"/>
    </location>
</feature>
<dbReference type="STRING" id="698738.OLEAN_C18940"/>